<dbReference type="EMBL" id="MNBE01000653">
    <property type="protein sequence ID" value="OKO99987.1"/>
    <property type="molecule type" value="Genomic_DNA"/>
</dbReference>
<accession>A0A1Q5TID6</accession>
<reference evidence="1 2" key="1">
    <citation type="submission" date="2016-10" db="EMBL/GenBank/DDBJ databases">
        <title>Genome sequence of the ascomycete fungus Penicillium subrubescens.</title>
        <authorList>
            <person name="De Vries R.P."/>
            <person name="Peng M."/>
            <person name="Dilokpimol A."/>
            <person name="Hilden K."/>
            <person name="Makela M.R."/>
            <person name="Grigoriev I."/>
            <person name="Riley R."/>
            <person name="Granchi Z."/>
        </authorList>
    </citation>
    <scope>NUCLEOTIDE SEQUENCE [LARGE SCALE GENOMIC DNA]</scope>
    <source>
        <strain evidence="1 2">CBS 132785</strain>
    </source>
</reference>
<dbReference type="Proteomes" id="UP000186955">
    <property type="component" value="Unassembled WGS sequence"/>
</dbReference>
<organism evidence="1 2">
    <name type="scientific">Penicillium subrubescens</name>
    <dbReference type="NCBI Taxonomy" id="1316194"/>
    <lineage>
        <taxon>Eukaryota</taxon>
        <taxon>Fungi</taxon>
        <taxon>Dikarya</taxon>
        <taxon>Ascomycota</taxon>
        <taxon>Pezizomycotina</taxon>
        <taxon>Eurotiomycetes</taxon>
        <taxon>Eurotiomycetidae</taxon>
        <taxon>Eurotiales</taxon>
        <taxon>Aspergillaceae</taxon>
        <taxon>Penicillium</taxon>
    </lineage>
</organism>
<evidence type="ECO:0000313" key="1">
    <source>
        <dbReference type="EMBL" id="OKO99987.1"/>
    </source>
</evidence>
<dbReference type="AlphaFoldDB" id="A0A1Q5TID6"/>
<keyword evidence="2" id="KW-1185">Reference proteome</keyword>
<sequence length="51" mass="5808">MSVAKVPQTGLEGDPPHRRCRTCRGHSIIRSNRDHLSHNDQLKAFVKSLRT</sequence>
<protein>
    <submittedName>
        <fullName evidence="1">Uncharacterized protein</fullName>
    </submittedName>
</protein>
<gene>
    <name evidence="1" type="ORF">PENSUB_8204</name>
</gene>
<evidence type="ECO:0000313" key="2">
    <source>
        <dbReference type="Proteomes" id="UP000186955"/>
    </source>
</evidence>
<comment type="caution">
    <text evidence="1">The sequence shown here is derived from an EMBL/GenBank/DDBJ whole genome shotgun (WGS) entry which is preliminary data.</text>
</comment>
<proteinExistence type="predicted"/>
<name>A0A1Q5TID6_9EURO</name>